<proteinExistence type="predicted"/>
<evidence type="ECO:0000313" key="2">
    <source>
        <dbReference type="EMBL" id="MPC27177.1"/>
    </source>
</evidence>
<dbReference type="AlphaFoldDB" id="A0A5B7E1F9"/>
<feature type="region of interest" description="Disordered" evidence="1">
    <location>
        <begin position="51"/>
        <end position="77"/>
    </location>
</feature>
<keyword evidence="3" id="KW-1185">Reference proteome</keyword>
<comment type="caution">
    <text evidence="2">The sequence shown here is derived from an EMBL/GenBank/DDBJ whole genome shotgun (WGS) entry which is preliminary data.</text>
</comment>
<feature type="compositionally biased region" description="Polar residues" evidence="1">
    <location>
        <begin position="55"/>
        <end position="77"/>
    </location>
</feature>
<evidence type="ECO:0000256" key="1">
    <source>
        <dbReference type="SAM" id="MobiDB-lite"/>
    </source>
</evidence>
<name>A0A5B7E1F9_PORTR</name>
<evidence type="ECO:0000313" key="3">
    <source>
        <dbReference type="Proteomes" id="UP000324222"/>
    </source>
</evidence>
<gene>
    <name evidence="2" type="ORF">E2C01_020343</name>
</gene>
<reference evidence="2 3" key="1">
    <citation type="submission" date="2019-05" db="EMBL/GenBank/DDBJ databases">
        <title>Another draft genome of Portunus trituberculatus and its Hox gene families provides insights of decapod evolution.</title>
        <authorList>
            <person name="Jeong J.-H."/>
            <person name="Song I."/>
            <person name="Kim S."/>
            <person name="Choi T."/>
            <person name="Kim D."/>
            <person name="Ryu S."/>
            <person name="Kim W."/>
        </authorList>
    </citation>
    <scope>NUCLEOTIDE SEQUENCE [LARGE SCALE GENOMIC DNA]</scope>
    <source>
        <tissue evidence="2">Muscle</tissue>
    </source>
</reference>
<protein>
    <submittedName>
        <fullName evidence="2">Uncharacterized protein</fullName>
    </submittedName>
</protein>
<dbReference type="Proteomes" id="UP000324222">
    <property type="component" value="Unassembled WGS sequence"/>
</dbReference>
<organism evidence="2 3">
    <name type="scientific">Portunus trituberculatus</name>
    <name type="common">Swimming crab</name>
    <name type="synonym">Neptunus trituberculatus</name>
    <dbReference type="NCBI Taxonomy" id="210409"/>
    <lineage>
        <taxon>Eukaryota</taxon>
        <taxon>Metazoa</taxon>
        <taxon>Ecdysozoa</taxon>
        <taxon>Arthropoda</taxon>
        <taxon>Crustacea</taxon>
        <taxon>Multicrustacea</taxon>
        <taxon>Malacostraca</taxon>
        <taxon>Eumalacostraca</taxon>
        <taxon>Eucarida</taxon>
        <taxon>Decapoda</taxon>
        <taxon>Pleocyemata</taxon>
        <taxon>Brachyura</taxon>
        <taxon>Eubrachyura</taxon>
        <taxon>Portunoidea</taxon>
        <taxon>Portunidae</taxon>
        <taxon>Portuninae</taxon>
        <taxon>Portunus</taxon>
    </lineage>
</organism>
<accession>A0A5B7E1F9</accession>
<dbReference type="EMBL" id="VSRR010001703">
    <property type="protein sequence ID" value="MPC27177.1"/>
    <property type="molecule type" value="Genomic_DNA"/>
</dbReference>
<sequence length="77" mass="8645">MLHKALPNVTQVLQLTCTPLHPFNLHCTTPCPSPPAVNPTTAQHHTNTKKHFTFRHSSPNTKVKKVTQQNRNQASIQ</sequence>